<gene>
    <name evidence="1" type="ORF">ALO75_05256</name>
</gene>
<dbReference type="PANTHER" id="PTHR48100">
    <property type="entry name" value="BROAD-SPECIFICITY PHOSPHATASE YOR283W-RELATED"/>
    <property type="match status" value="1"/>
</dbReference>
<comment type="caution">
    <text evidence="1">The sequence shown here is derived from an EMBL/GenBank/DDBJ whole genome shotgun (WGS) entry which is preliminary data.</text>
</comment>
<dbReference type="Pfam" id="PF00300">
    <property type="entry name" value="His_Phos_1"/>
    <property type="match status" value="2"/>
</dbReference>
<evidence type="ECO:0000313" key="1">
    <source>
        <dbReference type="EMBL" id="KPX05127.1"/>
    </source>
</evidence>
<accession>A0A0N8R915</accession>
<sequence length="252" mass="27598">MPHNLGEPSAYREETDVGSIYLIRHGQASFGADNYDVLSPVGIRQSQVLGAHLAEQGLSFDRCVSGELMRQKDTAQHVLGQYTEAGLDTPDVQLDSAFDEFDAEGVIRALIPALLEDEPQALDILRDAAANPAGFQRLFNLITGRWLSGNYDTPGLQSWQAFVARVEAGLKRILQAAGPHERIAVFTSGGTITALLHLITGMPASKALELHWHIVNTSLHQLKFKGNDVTLASFNGYTHLQLLKAPELITYR</sequence>
<keyword evidence="2" id="KW-1185">Reference proteome</keyword>
<name>A0A0N8R915_9PSED</name>
<dbReference type="EMBL" id="LJQC01000262">
    <property type="protein sequence ID" value="KPX05127.1"/>
    <property type="molecule type" value="Genomic_DNA"/>
</dbReference>
<organism evidence="1 2">
    <name type="scientific">Pseudomonas syringae pv. coryli</name>
    <dbReference type="NCBI Taxonomy" id="317659"/>
    <lineage>
        <taxon>Bacteria</taxon>
        <taxon>Pseudomonadati</taxon>
        <taxon>Pseudomonadota</taxon>
        <taxon>Gammaproteobacteria</taxon>
        <taxon>Pseudomonadales</taxon>
        <taxon>Pseudomonadaceae</taxon>
        <taxon>Pseudomonas</taxon>
    </lineage>
</organism>
<dbReference type="InterPro" id="IPR029033">
    <property type="entry name" value="His_PPase_superfam"/>
</dbReference>
<proteinExistence type="predicted"/>
<dbReference type="PATRIC" id="fig|317659.3.peg.5946"/>
<dbReference type="GO" id="GO:0016791">
    <property type="term" value="F:phosphatase activity"/>
    <property type="evidence" value="ECO:0007669"/>
    <property type="project" value="TreeGrafter"/>
</dbReference>
<dbReference type="SUPFAM" id="SSF53254">
    <property type="entry name" value="Phosphoglycerate mutase-like"/>
    <property type="match status" value="1"/>
</dbReference>
<dbReference type="SMART" id="SM00855">
    <property type="entry name" value="PGAM"/>
    <property type="match status" value="1"/>
</dbReference>
<dbReference type="Gene3D" id="3.40.50.1240">
    <property type="entry name" value="Phosphoglycerate mutase-like"/>
    <property type="match status" value="1"/>
</dbReference>
<reference evidence="1 2" key="1">
    <citation type="submission" date="2015-09" db="EMBL/GenBank/DDBJ databases">
        <title>Genome announcement of multiple Pseudomonas syringae strains.</title>
        <authorList>
            <person name="Thakur S."/>
            <person name="Wang P.W."/>
            <person name="Gong Y."/>
            <person name="Weir B.S."/>
            <person name="Guttman D.S."/>
        </authorList>
    </citation>
    <scope>NUCLEOTIDE SEQUENCE [LARGE SCALE GENOMIC DNA]</scope>
    <source>
        <strain evidence="1 2">ICMP17001</strain>
    </source>
</reference>
<dbReference type="InterPro" id="IPR013078">
    <property type="entry name" value="His_Pase_superF_clade-1"/>
</dbReference>
<protein>
    <submittedName>
        <fullName evidence="1">Phosphoglycerate mutase family protein</fullName>
    </submittedName>
</protein>
<dbReference type="Proteomes" id="UP000051335">
    <property type="component" value="Unassembled WGS sequence"/>
</dbReference>
<dbReference type="GO" id="GO:0005737">
    <property type="term" value="C:cytoplasm"/>
    <property type="evidence" value="ECO:0007669"/>
    <property type="project" value="TreeGrafter"/>
</dbReference>
<dbReference type="PANTHER" id="PTHR48100:SF1">
    <property type="entry name" value="HISTIDINE PHOSPHATASE FAMILY PROTEIN-RELATED"/>
    <property type="match status" value="1"/>
</dbReference>
<dbReference type="InterPro" id="IPR050275">
    <property type="entry name" value="PGM_Phosphatase"/>
</dbReference>
<dbReference type="CDD" id="cd07067">
    <property type="entry name" value="HP_PGM_like"/>
    <property type="match status" value="1"/>
</dbReference>
<evidence type="ECO:0000313" key="2">
    <source>
        <dbReference type="Proteomes" id="UP000051335"/>
    </source>
</evidence>
<dbReference type="AlphaFoldDB" id="A0A0N8R915"/>